<protein>
    <recommendedName>
        <fullName evidence="4">TraK</fullName>
    </recommendedName>
</protein>
<keyword evidence="3" id="KW-1185">Reference proteome</keyword>
<reference evidence="2 3" key="1">
    <citation type="journal article" date="2025" name="Int. J. Syst. Evol. Microbiol.">
        <title>Desulfovibrio falkowii sp. nov., Porphyromonas miyakawae sp. nov., Mediterraneibacter flintii sp. nov. and Owariibacterium komagatae gen. nov., sp. nov., isolated from human faeces.</title>
        <authorList>
            <person name="Hamaguchi T."/>
            <person name="Ohara M."/>
            <person name="Hisatomi A."/>
            <person name="Sekiguchi K."/>
            <person name="Takeda J.I."/>
            <person name="Ueyama J."/>
            <person name="Ito M."/>
            <person name="Nishiwaki H."/>
            <person name="Ogi T."/>
            <person name="Hirayama M."/>
            <person name="Ohkuma M."/>
            <person name="Sakamoto M."/>
            <person name="Ohno K."/>
        </authorList>
    </citation>
    <scope>NUCLEOTIDE SEQUENCE [LARGE SCALE GENOMIC DNA]</scope>
    <source>
        <strain evidence="2 3">13CB8C</strain>
    </source>
</reference>
<dbReference type="Proteomes" id="UP001628192">
    <property type="component" value="Unassembled WGS sequence"/>
</dbReference>
<name>A0ABQ0E5W7_9BACT</name>
<comment type="caution">
    <text evidence="2">The sequence shown here is derived from an EMBL/GenBank/DDBJ whole genome shotgun (WGS) entry which is preliminary data.</text>
</comment>
<dbReference type="Pfam" id="PF17273">
    <property type="entry name" value="DUF5338"/>
    <property type="match status" value="1"/>
</dbReference>
<gene>
    <name evidence="2" type="ORF">Defa_05880</name>
</gene>
<evidence type="ECO:0000313" key="3">
    <source>
        <dbReference type="Proteomes" id="UP001628192"/>
    </source>
</evidence>
<feature type="region of interest" description="Disordered" evidence="1">
    <location>
        <begin position="79"/>
        <end position="103"/>
    </location>
</feature>
<dbReference type="InterPro" id="IPR035225">
    <property type="entry name" value="DUF5338"/>
</dbReference>
<evidence type="ECO:0000256" key="1">
    <source>
        <dbReference type="SAM" id="MobiDB-lite"/>
    </source>
</evidence>
<dbReference type="EMBL" id="BAAFSG010000001">
    <property type="protein sequence ID" value="GAB1253101.1"/>
    <property type="molecule type" value="Genomic_DNA"/>
</dbReference>
<sequence>MSKIKKKSYRGRARVEFLACKPEIDVMLDKGYSIRMAYDVLKEKGKISVGYLQFLRYVTGKTASKVSVKVNNPEPNLSAAVPPAAPAEQVATPKQPGGRKFLNMNTGTVVDVTDGFESRSFNKGKEN</sequence>
<accession>A0ABQ0E5W7</accession>
<organism evidence="2 3">
    <name type="scientific">Desulfovibrio falkowii</name>
    <dbReference type="NCBI Taxonomy" id="3136602"/>
    <lineage>
        <taxon>Bacteria</taxon>
        <taxon>Pseudomonadati</taxon>
        <taxon>Thermodesulfobacteriota</taxon>
        <taxon>Desulfovibrionia</taxon>
        <taxon>Desulfovibrionales</taxon>
        <taxon>Desulfovibrionaceae</taxon>
        <taxon>Desulfovibrio</taxon>
    </lineage>
</organism>
<evidence type="ECO:0008006" key="4">
    <source>
        <dbReference type="Google" id="ProtNLM"/>
    </source>
</evidence>
<proteinExistence type="predicted"/>
<dbReference type="RefSeq" id="WP_407844172.1">
    <property type="nucleotide sequence ID" value="NZ_BAAFSG010000001.1"/>
</dbReference>
<evidence type="ECO:0000313" key="2">
    <source>
        <dbReference type="EMBL" id="GAB1253101.1"/>
    </source>
</evidence>
<feature type="compositionally biased region" description="Low complexity" evidence="1">
    <location>
        <begin position="79"/>
        <end position="93"/>
    </location>
</feature>